<organism evidence="1 2">
    <name type="scientific">Ixodes persulcatus</name>
    <name type="common">Taiga tick</name>
    <dbReference type="NCBI Taxonomy" id="34615"/>
    <lineage>
        <taxon>Eukaryota</taxon>
        <taxon>Metazoa</taxon>
        <taxon>Ecdysozoa</taxon>
        <taxon>Arthropoda</taxon>
        <taxon>Chelicerata</taxon>
        <taxon>Arachnida</taxon>
        <taxon>Acari</taxon>
        <taxon>Parasitiformes</taxon>
        <taxon>Ixodida</taxon>
        <taxon>Ixodoidea</taxon>
        <taxon>Ixodidae</taxon>
        <taxon>Ixodinae</taxon>
        <taxon>Ixodes</taxon>
    </lineage>
</organism>
<evidence type="ECO:0000313" key="1">
    <source>
        <dbReference type="EMBL" id="KAG0412611.1"/>
    </source>
</evidence>
<protein>
    <submittedName>
        <fullName evidence="1">Uncharacterized protein</fullName>
    </submittedName>
</protein>
<proteinExistence type="predicted"/>
<evidence type="ECO:0000313" key="2">
    <source>
        <dbReference type="Proteomes" id="UP000805193"/>
    </source>
</evidence>
<comment type="caution">
    <text evidence="1">The sequence shown here is derived from an EMBL/GenBank/DDBJ whole genome shotgun (WGS) entry which is preliminary data.</text>
</comment>
<accession>A0AC60NZP1</accession>
<name>A0AC60NZP1_IXOPE</name>
<dbReference type="EMBL" id="JABSTQ010011334">
    <property type="protein sequence ID" value="KAG0412611.1"/>
    <property type="molecule type" value="Genomic_DNA"/>
</dbReference>
<gene>
    <name evidence="1" type="ORF">HPB47_010252</name>
</gene>
<sequence length="172" mass="18792">MFARAVAHSRNQWHEITVVRGAASLEPVGFPGPRKPLPSHDRVALSPKPRRPSSEEEHMHADSETPWSPSAHAERTSESASASVDQLPPCAASAEQALVPPLPPRLLPARPMLGGEALLFFGLPNWPRPSGTFPFDGCRRTLVLADHREDEVSVSVGLWRGRAHAAKVERLE</sequence>
<reference evidence="1 2" key="1">
    <citation type="journal article" date="2020" name="Cell">
        <title>Large-Scale Comparative Analyses of Tick Genomes Elucidate Their Genetic Diversity and Vector Capacities.</title>
        <authorList>
            <consortium name="Tick Genome and Microbiome Consortium (TIGMIC)"/>
            <person name="Jia N."/>
            <person name="Wang J."/>
            <person name="Shi W."/>
            <person name="Du L."/>
            <person name="Sun Y."/>
            <person name="Zhan W."/>
            <person name="Jiang J.F."/>
            <person name="Wang Q."/>
            <person name="Zhang B."/>
            <person name="Ji P."/>
            <person name="Bell-Sakyi L."/>
            <person name="Cui X.M."/>
            <person name="Yuan T.T."/>
            <person name="Jiang B.G."/>
            <person name="Yang W.F."/>
            <person name="Lam T.T."/>
            <person name="Chang Q.C."/>
            <person name="Ding S.J."/>
            <person name="Wang X.J."/>
            <person name="Zhu J.G."/>
            <person name="Ruan X.D."/>
            <person name="Zhao L."/>
            <person name="Wei J.T."/>
            <person name="Ye R.Z."/>
            <person name="Que T.C."/>
            <person name="Du C.H."/>
            <person name="Zhou Y.H."/>
            <person name="Cheng J.X."/>
            <person name="Dai P.F."/>
            <person name="Guo W.B."/>
            <person name="Han X.H."/>
            <person name="Huang E.J."/>
            <person name="Li L.F."/>
            <person name="Wei W."/>
            <person name="Gao Y.C."/>
            <person name="Liu J.Z."/>
            <person name="Shao H.Z."/>
            <person name="Wang X."/>
            <person name="Wang C.C."/>
            <person name="Yang T.C."/>
            <person name="Huo Q.B."/>
            <person name="Li W."/>
            <person name="Chen H.Y."/>
            <person name="Chen S.E."/>
            <person name="Zhou L.G."/>
            <person name="Ni X.B."/>
            <person name="Tian J.H."/>
            <person name="Sheng Y."/>
            <person name="Liu T."/>
            <person name="Pan Y.S."/>
            <person name="Xia L.Y."/>
            <person name="Li J."/>
            <person name="Zhao F."/>
            <person name="Cao W.C."/>
        </authorList>
    </citation>
    <scope>NUCLEOTIDE SEQUENCE [LARGE SCALE GENOMIC DNA]</scope>
    <source>
        <strain evidence="1">Iper-2018</strain>
    </source>
</reference>
<dbReference type="Proteomes" id="UP000805193">
    <property type="component" value="Unassembled WGS sequence"/>
</dbReference>
<keyword evidence="2" id="KW-1185">Reference proteome</keyword>